<reference evidence="1 2" key="1">
    <citation type="journal article" date="2018" name="Front. Plant Sci.">
        <title>Red Clover (Trifolium pratense) and Zigzag Clover (T. medium) - A Picture of Genomic Similarities and Differences.</title>
        <authorList>
            <person name="Dluhosova J."/>
            <person name="Istvanek J."/>
            <person name="Nedelnik J."/>
            <person name="Repkova J."/>
        </authorList>
    </citation>
    <scope>NUCLEOTIDE SEQUENCE [LARGE SCALE GENOMIC DNA]</scope>
    <source>
        <strain evidence="2">cv. 10/8</strain>
        <tissue evidence="1">Leaf</tissue>
    </source>
</reference>
<dbReference type="EMBL" id="LXQA010632864">
    <property type="protein sequence ID" value="MCI63205.1"/>
    <property type="molecule type" value="Genomic_DNA"/>
</dbReference>
<name>A0A392TTN8_9FABA</name>
<organism evidence="1 2">
    <name type="scientific">Trifolium medium</name>
    <dbReference type="NCBI Taxonomy" id="97028"/>
    <lineage>
        <taxon>Eukaryota</taxon>
        <taxon>Viridiplantae</taxon>
        <taxon>Streptophyta</taxon>
        <taxon>Embryophyta</taxon>
        <taxon>Tracheophyta</taxon>
        <taxon>Spermatophyta</taxon>
        <taxon>Magnoliopsida</taxon>
        <taxon>eudicotyledons</taxon>
        <taxon>Gunneridae</taxon>
        <taxon>Pentapetalae</taxon>
        <taxon>rosids</taxon>
        <taxon>fabids</taxon>
        <taxon>Fabales</taxon>
        <taxon>Fabaceae</taxon>
        <taxon>Papilionoideae</taxon>
        <taxon>50 kb inversion clade</taxon>
        <taxon>NPAAA clade</taxon>
        <taxon>Hologalegina</taxon>
        <taxon>IRL clade</taxon>
        <taxon>Trifolieae</taxon>
        <taxon>Trifolium</taxon>
    </lineage>
</organism>
<proteinExistence type="predicted"/>
<sequence>RSIAGITDAMLDRFGEPYRVFKVVFRTIRGKGPLLGFLPRGVNVPSRAGVLPGVYYGDGASLSKVFSRRAYSRPIARFFLLSF</sequence>
<protein>
    <submittedName>
        <fullName evidence="1">Uncharacterized protein</fullName>
    </submittedName>
</protein>
<comment type="caution">
    <text evidence="1">The sequence shown here is derived from an EMBL/GenBank/DDBJ whole genome shotgun (WGS) entry which is preliminary data.</text>
</comment>
<dbReference type="Proteomes" id="UP000265520">
    <property type="component" value="Unassembled WGS sequence"/>
</dbReference>
<feature type="non-terminal residue" evidence="1">
    <location>
        <position position="1"/>
    </location>
</feature>
<evidence type="ECO:0000313" key="2">
    <source>
        <dbReference type="Proteomes" id="UP000265520"/>
    </source>
</evidence>
<evidence type="ECO:0000313" key="1">
    <source>
        <dbReference type="EMBL" id="MCI63205.1"/>
    </source>
</evidence>
<dbReference type="AlphaFoldDB" id="A0A392TTN8"/>
<accession>A0A392TTN8</accession>
<keyword evidence="2" id="KW-1185">Reference proteome</keyword>